<evidence type="ECO:0000313" key="7">
    <source>
        <dbReference type="EMBL" id="TKC10430.1"/>
    </source>
</evidence>
<accession>A0A4U1CTL2</accession>
<keyword evidence="3" id="KW-0998">Cell outer membrane</keyword>
<evidence type="ECO:0000313" key="8">
    <source>
        <dbReference type="Proteomes" id="UP000309488"/>
    </source>
</evidence>
<evidence type="ECO:0000256" key="5">
    <source>
        <dbReference type="SAM" id="SignalP"/>
    </source>
</evidence>
<dbReference type="PRINTS" id="PR01021">
    <property type="entry name" value="OMPADOMAIN"/>
</dbReference>
<evidence type="ECO:0000256" key="1">
    <source>
        <dbReference type="ARBA" id="ARBA00004442"/>
    </source>
</evidence>
<evidence type="ECO:0000259" key="6">
    <source>
        <dbReference type="PROSITE" id="PS51123"/>
    </source>
</evidence>
<feature type="signal peptide" evidence="5">
    <location>
        <begin position="1"/>
        <end position="22"/>
    </location>
</feature>
<dbReference type="SUPFAM" id="SSF48452">
    <property type="entry name" value="TPR-like"/>
    <property type="match status" value="1"/>
</dbReference>
<keyword evidence="2 4" id="KW-0472">Membrane</keyword>
<dbReference type="InterPro" id="IPR011659">
    <property type="entry name" value="WD40"/>
</dbReference>
<keyword evidence="7" id="KW-0969">Cilium</keyword>
<evidence type="ECO:0000256" key="3">
    <source>
        <dbReference type="ARBA" id="ARBA00023237"/>
    </source>
</evidence>
<comment type="subcellular location">
    <subcellularLocation>
        <location evidence="1">Cell outer membrane</location>
    </subcellularLocation>
</comment>
<dbReference type="SUPFAM" id="SSF82171">
    <property type="entry name" value="DPP6 N-terminal domain-like"/>
    <property type="match status" value="1"/>
</dbReference>
<feature type="chain" id="PRO_5020380740" evidence="5">
    <location>
        <begin position="23"/>
        <end position="652"/>
    </location>
</feature>
<keyword evidence="7" id="KW-0282">Flagellum</keyword>
<dbReference type="PANTHER" id="PTHR30329:SF21">
    <property type="entry name" value="LIPOPROTEIN YIAD-RELATED"/>
    <property type="match status" value="1"/>
</dbReference>
<proteinExistence type="predicted"/>
<comment type="caution">
    <text evidence="7">The sequence shown here is derived from an EMBL/GenBank/DDBJ whole genome shotgun (WGS) entry which is preliminary data.</text>
</comment>
<protein>
    <submittedName>
        <fullName evidence="7">Flagellar motor protein MotB</fullName>
    </submittedName>
</protein>
<dbReference type="OrthoDB" id="9809364at2"/>
<evidence type="ECO:0000256" key="2">
    <source>
        <dbReference type="ARBA" id="ARBA00023136"/>
    </source>
</evidence>
<sequence>MKRKLLISLSAVLLMFNLSAKAQYILHEADEQYRLYNYIKAIDLYEQAYKKKNTLHAAERLAEGYNLTKNYVQAQSWYATVAGMPTSTPKHVLGYAQTLISNSKYTEAKQQLQRYINLKGDVSQRQKDLWLQSCDSALKWMQNPMAIQIQNAKELNSAKSDWGAVKINSNTIFTSDREDYIKDHTKSEKPFLKFGIGKMPDQHVYGWTGNQYLRLYQKVGNDSVQLFPFNAGTAYHIGVSSFTADGKEMYFTLTRIPQNLDYSKDKLATVNVEIYSSKKAADGNTWETPVALKFNNVNTYSVGDPFISKDGKTLYFVSDKPGGKGGTDIYTTTKNTTGEWATPLNLAAINTENNERSPFLDEAAILFFSSDGYPGMGGLDIFKSTIKEYIINKPVNLGYPINSPQDDFAYNMNSAKTGYFSSNRTGGLGSDDIYNFTLPTIPVVLPEVFKLEGKIFNKKTGQPLAAATATLKTKDGSVLKVQTDDSGYYSFKIDQDISYRVSAKKVKFLYADTNFRTKKSLIKDFYLTPIEINKAIRLENIYYDFNKWNIRTDAGFELDKLVKILIDNPTIWIELGSHTDSRGNDAYNLALSQKRADAAVKYIISKGIVKNRVISRGYGETQLINKCNDGVKCSNEEHQLNRRTEFKIIKEY</sequence>
<dbReference type="InterPro" id="IPR006664">
    <property type="entry name" value="OMP_bac"/>
</dbReference>
<dbReference type="SUPFAM" id="SSF49464">
    <property type="entry name" value="Carboxypeptidase regulatory domain-like"/>
    <property type="match status" value="1"/>
</dbReference>
<name>A0A4U1CTL2_9SPHI</name>
<dbReference type="InterPro" id="IPR011990">
    <property type="entry name" value="TPR-like_helical_dom_sf"/>
</dbReference>
<dbReference type="Gene3D" id="1.25.40.10">
    <property type="entry name" value="Tetratricopeptide repeat domain"/>
    <property type="match status" value="1"/>
</dbReference>
<dbReference type="Gene3D" id="2.60.40.1120">
    <property type="entry name" value="Carboxypeptidase-like, regulatory domain"/>
    <property type="match status" value="1"/>
</dbReference>
<keyword evidence="5" id="KW-0732">Signal</keyword>
<dbReference type="Pfam" id="PF00691">
    <property type="entry name" value="OmpA"/>
    <property type="match status" value="1"/>
</dbReference>
<reference evidence="7 8" key="1">
    <citation type="submission" date="2019-04" db="EMBL/GenBank/DDBJ databases">
        <title>Pedobacter sp. RP-3-22 sp. nov., isolated from Arctic soil.</title>
        <authorList>
            <person name="Dahal R.H."/>
            <person name="Kim D.-U."/>
        </authorList>
    </citation>
    <scope>NUCLEOTIDE SEQUENCE [LARGE SCALE GENOMIC DNA]</scope>
    <source>
        <strain evidence="7 8">RP-3-22</strain>
    </source>
</reference>
<dbReference type="EMBL" id="SWBR01000002">
    <property type="protein sequence ID" value="TKC10430.1"/>
    <property type="molecule type" value="Genomic_DNA"/>
</dbReference>
<dbReference type="InterPro" id="IPR008969">
    <property type="entry name" value="CarboxyPept-like_regulatory"/>
</dbReference>
<organism evidence="7 8">
    <name type="scientific">Pedobacter polaris</name>
    <dbReference type="NCBI Taxonomy" id="2571273"/>
    <lineage>
        <taxon>Bacteria</taxon>
        <taxon>Pseudomonadati</taxon>
        <taxon>Bacteroidota</taxon>
        <taxon>Sphingobacteriia</taxon>
        <taxon>Sphingobacteriales</taxon>
        <taxon>Sphingobacteriaceae</taxon>
        <taxon>Pedobacter</taxon>
    </lineage>
</organism>
<dbReference type="Gene3D" id="3.30.1330.60">
    <property type="entry name" value="OmpA-like domain"/>
    <property type="match status" value="1"/>
</dbReference>
<dbReference type="RefSeq" id="WP_136840262.1">
    <property type="nucleotide sequence ID" value="NZ_SWBR01000002.1"/>
</dbReference>
<dbReference type="SUPFAM" id="SSF103088">
    <property type="entry name" value="OmpA-like"/>
    <property type="match status" value="1"/>
</dbReference>
<feature type="domain" description="OmpA-like" evidence="6">
    <location>
        <begin position="531"/>
        <end position="652"/>
    </location>
</feature>
<dbReference type="PROSITE" id="PS51123">
    <property type="entry name" value="OMPA_2"/>
    <property type="match status" value="1"/>
</dbReference>
<dbReference type="InterPro" id="IPR006665">
    <property type="entry name" value="OmpA-like"/>
</dbReference>
<dbReference type="CDD" id="cd07185">
    <property type="entry name" value="OmpA_C-like"/>
    <property type="match status" value="1"/>
</dbReference>
<dbReference type="InterPro" id="IPR036737">
    <property type="entry name" value="OmpA-like_sf"/>
</dbReference>
<gene>
    <name evidence="7" type="ORF">FA048_09580</name>
</gene>
<evidence type="ECO:0000256" key="4">
    <source>
        <dbReference type="PROSITE-ProRule" id="PRU00473"/>
    </source>
</evidence>
<dbReference type="InterPro" id="IPR050330">
    <property type="entry name" value="Bact_OuterMem_StrucFunc"/>
</dbReference>
<keyword evidence="7" id="KW-0966">Cell projection</keyword>
<dbReference type="Proteomes" id="UP000309488">
    <property type="component" value="Unassembled WGS sequence"/>
</dbReference>
<dbReference type="AlphaFoldDB" id="A0A4U1CTL2"/>
<dbReference type="PANTHER" id="PTHR30329">
    <property type="entry name" value="STATOR ELEMENT OF FLAGELLAR MOTOR COMPLEX"/>
    <property type="match status" value="1"/>
</dbReference>
<dbReference type="Pfam" id="PF07676">
    <property type="entry name" value="PD40"/>
    <property type="match status" value="1"/>
</dbReference>
<keyword evidence="8" id="KW-1185">Reference proteome</keyword>
<dbReference type="GO" id="GO:0009279">
    <property type="term" value="C:cell outer membrane"/>
    <property type="evidence" value="ECO:0007669"/>
    <property type="project" value="UniProtKB-SubCell"/>
</dbReference>